<sequence>MSMIPTGPLRPRVAWSFLAVGALALATAAVAPPVVAVIAFIAIAVGSTAAVVAGYRWQADDLGPWRSIAAACALFFAGALLRVLVPATSVDPPTYAALLPDSFTLPGYALLVQALLQMLRRRRGLADTSARLDATVVGVGSGLVAWTFLISPVLSWSEAVTPVWVNVVAAVFPVIDVLLVALIAQLAFSAGAARMPALWLLGSAVASLLAGDLLYALRMTSATLAPLAVSDGLFLLAYIAIGGAALHPTMRALTEPQVGEVSPLGSLRVLGIVTALLTPVALATCFPARGAADVTVRLMLAGALTAAIACRTVRAVNSHAKAEAHAREQATHDALTGLPNRVPLGDHVNAALRGIGFDREVTVLFMDLDGFKLVNDSWGHGVGDELLVAVAGRLRAAARDEDLVCRVGGDEFVVVLSGPAGPELAQTLAARIVTDFTHPFALTVGRVVVTPSIGIARSTPDADAEKLIRDADTAMYKAKAAGRNGYAFFDSSLREHVQARVELEQALRRALEHGELEVYYQPIIDLGTDELTGFEALLRWNHPERGLVSPKEFIPVAEETGLIVPIGAWVLQQATEQLADWQANLGTARKLHMSVNVSPRQLRHDELVDQVAIALLDTGIDVSTLGLEITETAMMEDPDAAAATLRGLRDLGVTLAVDDFGTGYSALGYLKRFPVGIVKVDRSFVAGLGVDVDSEAIVRAVVAMAHAIGLTVVAEGIETPLQRDRLRELGCDMAQGYLYGCPRPASLTLSHHDLWVAGAA</sequence>
<dbReference type="RefSeq" id="WP_093584935.1">
    <property type="nucleotide sequence ID" value="NZ_FPBA01000041.1"/>
</dbReference>
<feature type="transmembrane region" description="Helical" evidence="1">
    <location>
        <begin position="38"/>
        <end position="55"/>
    </location>
</feature>
<feature type="transmembrane region" description="Helical" evidence="1">
    <location>
        <begin position="223"/>
        <end position="246"/>
    </location>
</feature>
<dbReference type="CDD" id="cd01949">
    <property type="entry name" value="GGDEF"/>
    <property type="match status" value="1"/>
</dbReference>
<evidence type="ECO:0000313" key="4">
    <source>
        <dbReference type="EMBL" id="SFU08383.1"/>
    </source>
</evidence>
<dbReference type="InterPro" id="IPR000160">
    <property type="entry name" value="GGDEF_dom"/>
</dbReference>
<feature type="transmembrane region" description="Helical" evidence="1">
    <location>
        <begin position="163"/>
        <end position="184"/>
    </location>
</feature>
<dbReference type="PANTHER" id="PTHR44757">
    <property type="entry name" value="DIGUANYLATE CYCLASE DGCP"/>
    <property type="match status" value="1"/>
</dbReference>
<dbReference type="STRING" id="1296565.SAMN05660657_05518"/>
<feature type="transmembrane region" description="Helical" evidence="1">
    <location>
        <begin position="67"/>
        <end position="85"/>
    </location>
</feature>
<dbReference type="EMBL" id="FPBA01000041">
    <property type="protein sequence ID" value="SFU08383.1"/>
    <property type="molecule type" value="Genomic_DNA"/>
</dbReference>
<keyword evidence="1" id="KW-0472">Membrane</keyword>
<dbReference type="PANTHER" id="PTHR44757:SF2">
    <property type="entry name" value="BIOFILM ARCHITECTURE MAINTENANCE PROTEIN MBAA"/>
    <property type="match status" value="1"/>
</dbReference>
<dbReference type="InterPro" id="IPR029787">
    <property type="entry name" value="Nucleotide_cyclase"/>
</dbReference>
<dbReference type="SUPFAM" id="SSF141868">
    <property type="entry name" value="EAL domain-like"/>
    <property type="match status" value="1"/>
</dbReference>
<keyword evidence="5" id="KW-1185">Reference proteome</keyword>
<dbReference type="Pfam" id="PF00563">
    <property type="entry name" value="EAL"/>
    <property type="match status" value="1"/>
</dbReference>
<evidence type="ECO:0000313" key="5">
    <source>
        <dbReference type="Proteomes" id="UP000199546"/>
    </source>
</evidence>
<feature type="domain" description="EAL" evidence="2">
    <location>
        <begin position="500"/>
        <end position="756"/>
    </location>
</feature>
<dbReference type="AlphaFoldDB" id="A0A1I7D9F4"/>
<dbReference type="InterPro" id="IPR001633">
    <property type="entry name" value="EAL_dom"/>
</dbReference>
<feature type="transmembrane region" description="Helical" evidence="1">
    <location>
        <begin position="136"/>
        <end position="157"/>
    </location>
</feature>
<proteinExistence type="predicted"/>
<dbReference type="SMART" id="SM00052">
    <property type="entry name" value="EAL"/>
    <property type="match status" value="1"/>
</dbReference>
<accession>A0A1I7D9F4</accession>
<gene>
    <name evidence="4" type="ORF">SAMN05660657_05518</name>
</gene>
<name>A0A1I7D9F4_9ACTN</name>
<keyword evidence="1" id="KW-0812">Transmembrane</keyword>
<evidence type="ECO:0000256" key="1">
    <source>
        <dbReference type="SAM" id="Phobius"/>
    </source>
</evidence>
<protein>
    <submittedName>
        <fullName evidence="4">Diguanylate cyclase (GGDEF) domain-containing protein</fullName>
    </submittedName>
</protein>
<dbReference type="Proteomes" id="UP000199546">
    <property type="component" value="Unassembled WGS sequence"/>
</dbReference>
<evidence type="ECO:0000259" key="2">
    <source>
        <dbReference type="PROSITE" id="PS50883"/>
    </source>
</evidence>
<dbReference type="Gene3D" id="3.20.20.450">
    <property type="entry name" value="EAL domain"/>
    <property type="match status" value="1"/>
</dbReference>
<feature type="transmembrane region" description="Helical" evidence="1">
    <location>
        <begin position="196"/>
        <end position="217"/>
    </location>
</feature>
<dbReference type="NCBIfam" id="TIGR00254">
    <property type="entry name" value="GGDEF"/>
    <property type="match status" value="1"/>
</dbReference>
<dbReference type="SMART" id="SM00267">
    <property type="entry name" value="GGDEF"/>
    <property type="match status" value="1"/>
</dbReference>
<keyword evidence="1" id="KW-1133">Transmembrane helix</keyword>
<dbReference type="InterPro" id="IPR043128">
    <property type="entry name" value="Rev_trsase/Diguanyl_cyclase"/>
</dbReference>
<dbReference type="PROSITE" id="PS50887">
    <property type="entry name" value="GGDEF"/>
    <property type="match status" value="1"/>
</dbReference>
<evidence type="ECO:0000259" key="3">
    <source>
        <dbReference type="PROSITE" id="PS50887"/>
    </source>
</evidence>
<dbReference type="SUPFAM" id="SSF55073">
    <property type="entry name" value="Nucleotide cyclase"/>
    <property type="match status" value="1"/>
</dbReference>
<dbReference type="OrthoDB" id="3274397at2"/>
<dbReference type="FunFam" id="3.20.20.450:FF:000001">
    <property type="entry name" value="Cyclic di-GMP phosphodiesterase yahA"/>
    <property type="match status" value="1"/>
</dbReference>
<feature type="domain" description="GGDEF" evidence="3">
    <location>
        <begin position="359"/>
        <end position="491"/>
    </location>
</feature>
<dbReference type="Pfam" id="PF00990">
    <property type="entry name" value="GGDEF"/>
    <property type="match status" value="1"/>
</dbReference>
<reference evidence="5" key="1">
    <citation type="submission" date="2016-10" db="EMBL/GenBank/DDBJ databases">
        <authorList>
            <person name="Varghese N."/>
            <person name="Submissions S."/>
        </authorList>
    </citation>
    <scope>NUCLEOTIDE SEQUENCE [LARGE SCALE GENOMIC DNA]</scope>
    <source>
        <strain evidence="5">DSM 46136</strain>
    </source>
</reference>
<dbReference type="PROSITE" id="PS50883">
    <property type="entry name" value="EAL"/>
    <property type="match status" value="1"/>
</dbReference>
<dbReference type="Gene3D" id="3.30.70.270">
    <property type="match status" value="1"/>
</dbReference>
<dbReference type="InterPro" id="IPR052155">
    <property type="entry name" value="Biofilm_reg_signaling"/>
</dbReference>
<dbReference type="InterPro" id="IPR035919">
    <property type="entry name" value="EAL_sf"/>
</dbReference>
<organism evidence="4 5">
    <name type="scientific">Geodermatophilus amargosae</name>
    <dbReference type="NCBI Taxonomy" id="1296565"/>
    <lineage>
        <taxon>Bacteria</taxon>
        <taxon>Bacillati</taxon>
        <taxon>Actinomycetota</taxon>
        <taxon>Actinomycetes</taxon>
        <taxon>Geodermatophilales</taxon>
        <taxon>Geodermatophilaceae</taxon>
        <taxon>Geodermatophilus</taxon>
    </lineage>
</organism>
<dbReference type="CDD" id="cd01948">
    <property type="entry name" value="EAL"/>
    <property type="match status" value="1"/>
</dbReference>